<dbReference type="STRING" id="198312.SAMN02745193_02651"/>
<sequence>MASFPPEPILSEQVPDQAPAQLAGVSLRCDPPTLVEQWRSLHAQAARLGALAQIAPEAGNAPFARLIAESRDWQRVLVAQGLADIDAMLVPGLSALATLTARGQDATTPALALWREFHAARGSVLAALGQSQTD</sequence>
<protein>
    <submittedName>
        <fullName evidence="1">Uncharacterized protein</fullName>
    </submittedName>
</protein>
<evidence type="ECO:0000313" key="2">
    <source>
        <dbReference type="Proteomes" id="UP000184391"/>
    </source>
</evidence>
<keyword evidence="2" id="KW-1185">Reference proteome</keyword>
<reference evidence="2" key="1">
    <citation type="submission" date="2016-12" db="EMBL/GenBank/DDBJ databases">
        <authorList>
            <person name="Varghese N."/>
            <person name="Submissions S."/>
        </authorList>
    </citation>
    <scope>NUCLEOTIDE SEQUENCE [LARGE SCALE GENOMIC DNA]</scope>
    <source>
        <strain evidence="2">DSM 11032</strain>
    </source>
</reference>
<dbReference type="EMBL" id="FRDF01000017">
    <property type="protein sequence ID" value="SHN63945.1"/>
    <property type="molecule type" value="Genomic_DNA"/>
</dbReference>
<gene>
    <name evidence="1" type="ORF">SAMN02745193_02651</name>
</gene>
<dbReference type="Proteomes" id="UP000184391">
    <property type="component" value="Unassembled WGS sequence"/>
</dbReference>
<accession>A0A1M7SZM4</accession>
<evidence type="ECO:0000313" key="1">
    <source>
        <dbReference type="EMBL" id="SHN63945.1"/>
    </source>
</evidence>
<organism evidence="1 2">
    <name type="scientific">Erythrobacter sanguineus</name>
    <dbReference type="NCBI Taxonomy" id="198312"/>
    <lineage>
        <taxon>Bacteria</taxon>
        <taxon>Pseudomonadati</taxon>
        <taxon>Pseudomonadota</taxon>
        <taxon>Alphaproteobacteria</taxon>
        <taxon>Sphingomonadales</taxon>
        <taxon>Erythrobacteraceae</taxon>
        <taxon>Erythrobacter/Porphyrobacter group</taxon>
        <taxon>Erythrobacter</taxon>
    </lineage>
</organism>
<dbReference type="OrthoDB" id="7506955at2"/>
<dbReference type="RefSeq" id="WP_072675492.1">
    <property type="nucleotide sequence ID" value="NZ_FRDF01000017.1"/>
</dbReference>
<name>A0A1M7SZM4_9SPHN</name>
<dbReference type="AlphaFoldDB" id="A0A1M7SZM4"/>
<proteinExistence type="predicted"/>